<comment type="caution">
    <text evidence="2">The sequence shown here is derived from an EMBL/GenBank/DDBJ whole genome shotgun (WGS) entry which is preliminary data.</text>
</comment>
<feature type="region of interest" description="Disordered" evidence="1">
    <location>
        <begin position="41"/>
        <end position="117"/>
    </location>
</feature>
<organism evidence="2 3">
    <name type="scientific">Colletotrichum abscissum</name>
    <dbReference type="NCBI Taxonomy" id="1671311"/>
    <lineage>
        <taxon>Eukaryota</taxon>
        <taxon>Fungi</taxon>
        <taxon>Dikarya</taxon>
        <taxon>Ascomycota</taxon>
        <taxon>Pezizomycotina</taxon>
        <taxon>Sordariomycetes</taxon>
        <taxon>Hypocreomycetidae</taxon>
        <taxon>Glomerellales</taxon>
        <taxon>Glomerellaceae</taxon>
        <taxon>Colletotrichum</taxon>
        <taxon>Colletotrichum acutatum species complex</taxon>
    </lineage>
</organism>
<proteinExistence type="predicted"/>
<name>A0A9P9XGU8_9PEZI</name>
<dbReference type="EMBL" id="SDAQ01000025">
    <property type="protein sequence ID" value="KAI3554216.1"/>
    <property type="molecule type" value="Genomic_DNA"/>
</dbReference>
<keyword evidence="3" id="KW-1185">Reference proteome</keyword>
<accession>A0A9P9XGU8</accession>
<gene>
    <name evidence="2" type="ORF">CABS02_05632</name>
</gene>
<protein>
    <submittedName>
        <fullName evidence="2">Uncharacterized protein</fullName>
    </submittedName>
</protein>
<sequence>MAQCLDALQTVALIIAASPSESFASAAVTCRAVPATEPPIPPAANFPSNHRVLSPPASEASTLHQSAWPPPPTGDSILGPLFLSPPPPLERNSASVASLVPPLKSSTTRRSLPPSPKIHDQFDSTLFLFLGDQ</sequence>
<evidence type="ECO:0000313" key="3">
    <source>
        <dbReference type="Proteomes" id="UP001056436"/>
    </source>
</evidence>
<evidence type="ECO:0000313" key="2">
    <source>
        <dbReference type="EMBL" id="KAI3554216.1"/>
    </source>
</evidence>
<dbReference type="AlphaFoldDB" id="A0A9P9XGU8"/>
<evidence type="ECO:0000256" key="1">
    <source>
        <dbReference type="SAM" id="MobiDB-lite"/>
    </source>
</evidence>
<reference evidence="2" key="1">
    <citation type="submission" date="2019-01" db="EMBL/GenBank/DDBJ databases">
        <title>Colletotrichum abscissum LGMF1257.</title>
        <authorList>
            <person name="Baroncelli R."/>
        </authorList>
    </citation>
    <scope>NUCLEOTIDE SEQUENCE</scope>
    <source>
        <strain evidence="2">Ca142</strain>
    </source>
</reference>
<dbReference type="Proteomes" id="UP001056436">
    <property type="component" value="Unassembled WGS sequence"/>
</dbReference>